<evidence type="ECO:0000313" key="1">
    <source>
        <dbReference type="EMBL" id="CAG8753919.1"/>
    </source>
</evidence>
<proteinExistence type="predicted"/>
<feature type="non-terminal residue" evidence="1">
    <location>
        <position position="1"/>
    </location>
</feature>
<protein>
    <submittedName>
        <fullName evidence="1">10682_t:CDS:1</fullName>
    </submittedName>
</protein>
<dbReference type="EMBL" id="CAJVPT010054751">
    <property type="protein sequence ID" value="CAG8753919.1"/>
    <property type="molecule type" value="Genomic_DNA"/>
</dbReference>
<sequence length="157" mass="16554">VKWVTSPAKSGESHVLFVANSHGHLTANPADEQQNVCWSTVSGSGLQDEGIQQNILASVSFEGGPSRKILALWSAQKCNASSLRAKYLLDNGEIDIVNGETDGASGILPTCWHLLISDYRTTVNTDCNWAANRNAGCGVNVDKANSYGSSFNIAGGG</sequence>
<evidence type="ECO:0000313" key="2">
    <source>
        <dbReference type="Proteomes" id="UP000789525"/>
    </source>
</evidence>
<reference evidence="1" key="1">
    <citation type="submission" date="2021-06" db="EMBL/GenBank/DDBJ databases">
        <authorList>
            <person name="Kallberg Y."/>
            <person name="Tangrot J."/>
            <person name="Rosling A."/>
        </authorList>
    </citation>
    <scope>NUCLEOTIDE SEQUENCE</scope>
    <source>
        <strain evidence="1">CL356</strain>
    </source>
</reference>
<feature type="non-terminal residue" evidence="1">
    <location>
        <position position="157"/>
    </location>
</feature>
<accession>A0ACA9QJD0</accession>
<organism evidence="1 2">
    <name type="scientific">Acaulospora colombiana</name>
    <dbReference type="NCBI Taxonomy" id="27376"/>
    <lineage>
        <taxon>Eukaryota</taxon>
        <taxon>Fungi</taxon>
        <taxon>Fungi incertae sedis</taxon>
        <taxon>Mucoromycota</taxon>
        <taxon>Glomeromycotina</taxon>
        <taxon>Glomeromycetes</taxon>
        <taxon>Diversisporales</taxon>
        <taxon>Acaulosporaceae</taxon>
        <taxon>Acaulospora</taxon>
    </lineage>
</organism>
<comment type="caution">
    <text evidence="1">The sequence shown here is derived from an EMBL/GenBank/DDBJ whole genome shotgun (WGS) entry which is preliminary data.</text>
</comment>
<keyword evidence="2" id="KW-1185">Reference proteome</keyword>
<dbReference type="Proteomes" id="UP000789525">
    <property type="component" value="Unassembled WGS sequence"/>
</dbReference>
<gene>
    <name evidence="1" type="ORF">ACOLOM_LOCUS12845</name>
</gene>
<name>A0ACA9QJD0_9GLOM</name>